<sequence length="163" mass="17608">MAQDKFPCEEVSATDIFDYVVSYGLDPADDQYAKFRKSLTSHIVTCPNCLAKMQTLHNTVYNVAERAESEVVTIYNIDESAKAEAISESDDLYAGFPIRVERANRGDEVNAGLLASTIDFGAALKQKVSAMNLKPLVKTAVAAAAIILIAAALFFNIPTAKAV</sequence>
<feature type="transmembrane region" description="Helical" evidence="1">
    <location>
        <begin position="136"/>
        <end position="157"/>
    </location>
</feature>
<protein>
    <recommendedName>
        <fullName evidence="3">Zinc-finger domain-containing protein</fullName>
    </recommendedName>
</protein>
<accession>X0XTD3</accession>
<dbReference type="EMBL" id="BARS01031190">
    <property type="protein sequence ID" value="GAG28141.1"/>
    <property type="molecule type" value="Genomic_DNA"/>
</dbReference>
<name>X0XTD3_9ZZZZ</name>
<keyword evidence="1" id="KW-1133">Transmembrane helix</keyword>
<comment type="caution">
    <text evidence="2">The sequence shown here is derived from an EMBL/GenBank/DDBJ whole genome shotgun (WGS) entry which is preliminary data.</text>
</comment>
<keyword evidence="1" id="KW-0812">Transmembrane</keyword>
<evidence type="ECO:0008006" key="3">
    <source>
        <dbReference type="Google" id="ProtNLM"/>
    </source>
</evidence>
<keyword evidence="1" id="KW-0472">Membrane</keyword>
<feature type="non-terminal residue" evidence="2">
    <location>
        <position position="163"/>
    </location>
</feature>
<evidence type="ECO:0000256" key="1">
    <source>
        <dbReference type="SAM" id="Phobius"/>
    </source>
</evidence>
<proteinExistence type="predicted"/>
<dbReference type="AlphaFoldDB" id="X0XTD3"/>
<organism evidence="2">
    <name type="scientific">marine sediment metagenome</name>
    <dbReference type="NCBI Taxonomy" id="412755"/>
    <lineage>
        <taxon>unclassified sequences</taxon>
        <taxon>metagenomes</taxon>
        <taxon>ecological metagenomes</taxon>
    </lineage>
</organism>
<gene>
    <name evidence="2" type="ORF">S01H1_48565</name>
</gene>
<reference evidence="2" key="1">
    <citation type="journal article" date="2014" name="Front. Microbiol.">
        <title>High frequency of phylogenetically diverse reductive dehalogenase-homologous genes in deep subseafloor sedimentary metagenomes.</title>
        <authorList>
            <person name="Kawai M."/>
            <person name="Futagami T."/>
            <person name="Toyoda A."/>
            <person name="Takaki Y."/>
            <person name="Nishi S."/>
            <person name="Hori S."/>
            <person name="Arai W."/>
            <person name="Tsubouchi T."/>
            <person name="Morono Y."/>
            <person name="Uchiyama I."/>
            <person name="Ito T."/>
            <person name="Fujiyama A."/>
            <person name="Inagaki F."/>
            <person name="Takami H."/>
        </authorList>
    </citation>
    <scope>NUCLEOTIDE SEQUENCE</scope>
    <source>
        <strain evidence="2">Expedition CK06-06</strain>
    </source>
</reference>
<evidence type="ECO:0000313" key="2">
    <source>
        <dbReference type="EMBL" id="GAG28141.1"/>
    </source>
</evidence>